<accession>A0A4V1IPW8</accession>
<dbReference type="InterPro" id="IPR018376">
    <property type="entry name" value="Enoyl-CoA_hyd/isom_CS"/>
</dbReference>
<evidence type="ECO:0000256" key="2">
    <source>
        <dbReference type="RuleBase" id="RU003707"/>
    </source>
</evidence>
<sequence length="259" mass="27366">PHRKVYTVQFNRPKTLNALTSPMGSEFMRICASLASIPVVRAVVLTGSGRAFSAGGDLKFLWDRTRTPPDENAEIMRGFYGMFLGAVRTIPVPTIAAINGHAVGAGLCLALACDLRIAASNAKLGVNFVRLGLHPGMGATHTLPYLLPPQAAARLLLTGDLIDASEAASLGLVLKSVSADDLHAETLALARRIASASPVAVRATLKTLRIASGTGIDAALQREADAQAVCYAMQDMQEGLQAIEGKREPMFADVVRAHK</sequence>
<gene>
    <name evidence="3" type="ORF">BDK51DRAFT_20755</name>
</gene>
<dbReference type="GO" id="GO:0006635">
    <property type="term" value="P:fatty acid beta-oxidation"/>
    <property type="evidence" value="ECO:0007669"/>
    <property type="project" value="TreeGrafter"/>
</dbReference>
<reference evidence="4" key="1">
    <citation type="journal article" date="2018" name="Nat. Microbiol.">
        <title>Leveraging single-cell genomics to expand the fungal tree of life.</title>
        <authorList>
            <person name="Ahrendt S.R."/>
            <person name="Quandt C.A."/>
            <person name="Ciobanu D."/>
            <person name="Clum A."/>
            <person name="Salamov A."/>
            <person name="Andreopoulos B."/>
            <person name="Cheng J.F."/>
            <person name="Woyke T."/>
            <person name="Pelin A."/>
            <person name="Henrissat B."/>
            <person name="Reynolds N.K."/>
            <person name="Benny G.L."/>
            <person name="Smith M.E."/>
            <person name="James T.Y."/>
            <person name="Grigoriev I.V."/>
        </authorList>
    </citation>
    <scope>NUCLEOTIDE SEQUENCE [LARGE SCALE GENOMIC DNA]</scope>
</reference>
<feature type="non-terminal residue" evidence="3">
    <location>
        <position position="1"/>
    </location>
</feature>
<evidence type="ECO:0000256" key="1">
    <source>
        <dbReference type="ARBA" id="ARBA00005254"/>
    </source>
</evidence>
<organism evidence="3 4">
    <name type="scientific">Blyttiomyces helicus</name>
    <dbReference type="NCBI Taxonomy" id="388810"/>
    <lineage>
        <taxon>Eukaryota</taxon>
        <taxon>Fungi</taxon>
        <taxon>Fungi incertae sedis</taxon>
        <taxon>Chytridiomycota</taxon>
        <taxon>Chytridiomycota incertae sedis</taxon>
        <taxon>Chytridiomycetes</taxon>
        <taxon>Chytridiomycetes incertae sedis</taxon>
        <taxon>Blyttiomyces</taxon>
    </lineage>
</organism>
<dbReference type="InterPro" id="IPR001753">
    <property type="entry name" value="Enoyl-CoA_hydra/iso"/>
</dbReference>
<dbReference type="EMBL" id="ML000023">
    <property type="protein sequence ID" value="RKO84507.1"/>
    <property type="molecule type" value="Genomic_DNA"/>
</dbReference>
<dbReference type="InterPro" id="IPR029045">
    <property type="entry name" value="ClpP/crotonase-like_dom_sf"/>
</dbReference>
<dbReference type="GO" id="GO:0005739">
    <property type="term" value="C:mitochondrion"/>
    <property type="evidence" value="ECO:0007669"/>
    <property type="project" value="TreeGrafter"/>
</dbReference>
<dbReference type="SUPFAM" id="SSF52096">
    <property type="entry name" value="ClpP/crotonase"/>
    <property type="match status" value="1"/>
</dbReference>
<dbReference type="OrthoDB" id="2139957at2759"/>
<dbReference type="GO" id="GO:0003824">
    <property type="term" value="F:catalytic activity"/>
    <property type="evidence" value="ECO:0007669"/>
    <property type="project" value="InterPro"/>
</dbReference>
<dbReference type="Pfam" id="PF00378">
    <property type="entry name" value="ECH_1"/>
    <property type="match status" value="1"/>
</dbReference>
<comment type="similarity">
    <text evidence="1 2">Belongs to the enoyl-CoA hydratase/isomerase family.</text>
</comment>
<dbReference type="PANTHER" id="PTHR11941:SF173">
    <property type="entry name" value="3-HYDROXYBUTYRYL-COA DEHYDRATASE-LIKE PROTEIN, MITOCHONDRIAL"/>
    <property type="match status" value="1"/>
</dbReference>
<protein>
    <submittedName>
        <fullName evidence="3">ClpP/crotonase-like domain-containing protein</fullName>
    </submittedName>
</protein>
<dbReference type="AlphaFoldDB" id="A0A4V1IPW8"/>
<evidence type="ECO:0000313" key="4">
    <source>
        <dbReference type="Proteomes" id="UP000269721"/>
    </source>
</evidence>
<name>A0A4V1IPW8_9FUNG</name>
<keyword evidence="4" id="KW-1185">Reference proteome</keyword>
<dbReference type="CDD" id="cd06558">
    <property type="entry name" value="crotonase-like"/>
    <property type="match status" value="1"/>
</dbReference>
<evidence type="ECO:0000313" key="3">
    <source>
        <dbReference type="EMBL" id="RKO84507.1"/>
    </source>
</evidence>
<proteinExistence type="inferred from homology"/>
<dbReference type="Gene3D" id="3.90.226.10">
    <property type="entry name" value="2-enoyl-CoA Hydratase, Chain A, domain 1"/>
    <property type="match status" value="1"/>
</dbReference>
<dbReference type="Proteomes" id="UP000269721">
    <property type="component" value="Unassembled WGS sequence"/>
</dbReference>
<dbReference type="PROSITE" id="PS00166">
    <property type="entry name" value="ENOYL_COA_HYDRATASE"/>
    <property type="match status" value="1"/>
</dbReference>
<dbReference type="PANTHER" id="PTHR11941">
    <property type="entry name" value="ENOYL-COA HYDRATASE-RELATED"/>
    <property type="match status" value="1"/>
</dbReference>